<gene>
    <name evidence="1" type="ORF">E1757_00525</name>
</gene>
<dbReference type="PANTHER" id="PTHR40051:SF1">
    <property type="entry name" value="YOLD-LIKE FAMILY PROTEIN"/>
    <property type="match status" value="1"/>
</dbReference>
<dbReference type="RefSeq" id="WP_133224859.1">
    <property type="nucleotide sequence ID" value="NZ_SMRT01000001.1"/>
</dbReference>
<dbReference type="Proteomes" id="UP000295636">
    <property type="component" value="Unassembled WGS sequence"/>
</dbReference>
<organism evidence="1 2">
    <name type="scientific">Paenibacillus piri</name>
    <dbReference type="NCBI Taxonomy" id="2547395"/>
    <lineage>
        <taxon>Bacteria</taxon>
        <taxon>Bacillati</taxon>
        <taxon>Bacillota</taxon>
        <taxon>Bacilli</taxon>
        <taxon>Bacillales</taxon>
        <taxon>Paenibacillaceae</taxon>
        <taxon>Paenibacillus</taxon>
    </lineage>
</organism>
<evidence type="ECO:0000313" key="1">
    <source>
        <dbReference type="EMBL" id="TDG00168.1"/>
    </source>
</evidence>
<dbReference type="OrthoDB" id="2376882at2"/>
<dbReference type="PANTHER" id="PTHR40051">
    <property type="entry name" value="IG HYPOTHETICAL 15966"/>
    <property type="match status" value="1"/>
</dbReference>
<dbReference type="AlphaFoldDB" id="A0A4R5KYG5"/>
<comment type="caution">
    <text evidence="1">The sequence shown here is derived from an EMBL/GenBank/DDBJ whole genome shotgun (WGS) entry which is preliminary data.</text>
</comment>
<dbReference type="EMBL" id="SMRT01000001">
    <property type="protein sequence ID" value="TDG00168.1"/>
    <property type="molecule type" value="Genomic_DNA"/>
</dbReference>
<reference evidence="1 2" key="1">
    <citation type="submission" date="2019-03" db="EMBL/GenBank/DDBJ databases">
        <title>This is whole genome sequence of Paenibacillus sp MS74 strain.</title>
        <authorList>
            <person name="Trinh H.N."/>
        </authorList>
    </citation>
    <scope>NUCLEOTIDE SEQUENCE [LARGE SCALE GENOMIC DNA]</scope>
    <source>
        <strain evidence="1 2">MS74</strain>
    </source>
</reference>
<protein>
    <submittedName>
        <fullName evidence="1">YolD-like family protein</fullName>
    </submittedName>
</protein>
<dbReference type="InterPro" id="IPR014962">
    <property type="entry name" value="YolD"/>
</dbReference>
<sequence>MRKKLEGNGLWESSRMMLPEHKERINRHNKELDVRTMPILDEQKLEDINRVLQEAFESRLEVSLNLFHPTEARTVTGYIHKFDLFSGRILVGLQWIALSNIIDCSCI</sequence>
<dbReference type="Pfam" id="PF08863">
    <property type="entry name" value="YolD"/>
    <property type="match status" value="1"/>
</dbReference>
<accession>A0A4R5KYG5</accession>
<keyword evidence="2" id="KW-1185">Reference proteome</keyword>
<proteinExistence type="predicted"/>
<name>A0A4R5KYG5_9BACL</name>
<evidence type="ECO:0000313" key="2">
    <source>
        <dbReference type="Proteomes" id="UP000295636"/>
    </source>
</evidence>